<feature type="non-terminal residue" evidence="3">
    <location>
        <position position="1"/>
    </location>
</feature>
<keyword evidence="1" id="KW-0812">Transmembrane</keyword>
<dbReference type="Proteomes" id="UP000230802">
    <property type="component" value="Unassembled WGS sequence"/>
</dbReference>
<name>A0A2H0C3L7_9BACT</name>
<dbReference type="InterPro" id="IPR001322">
    <property type="entry name" value="Lamin_tail_dom"/>
</dbReference>
<dbReference type="InterPro" id="IPR036415">
    <property type="entry name" value="Lamin_tail_dom_sf"/>
</dbReference>
<evidence type="ECO:0000259" key="2">
    <source>
        <dbReference type="Pfam" id="PF00932"/>
    </source>
</evidence>
<keyword evidence="1" id="KW-0472">Membrane</keyword>
<dbReference type="SUPFAM" id="SSF74853">
    <property type="entry name" value="Lamin A/C globular tail domain"/>
    <property type="match status" value="1"/>
</dbReference>
<proteinExistence type="predicted"/>
<evidence type="ECO:0000256" key="1">
    <source>
        <dbReference type="SAM" id="Phobius"/>
    </source>
</evidence>
<evidence type="ECO:0000313" key="3">
    <source>
        <dbReference type="EMBL" id="PIP64515.1"/>
    </source>
</evidence>
<organism evidence="3 4">
    <name type="scientific">Candidatus Roizmanbacteria bacterium CG22_combo_CG10-13_8_21_14_all_33_16</name>
    <dbReference type="NCBI Taxonomy" id="1974859"/>
    <lineage>
        <taxon>Bacteria</taxon>
        <taxon>Candidatus Roizmaniibacteriota</taxon>
    </lineage>
</organism>
<dbReference type="AlphaFoldDB" id="A0A2H0C3L7"/>
<dbReference type="Pfam" id="PF00932">
    <property type="entry name" value="LTD"/>
    <property type="match status" value="1"/>
</dbReference>
<evidence type="ECO:0000313" key="4">
    <source>
        <dbReference type="Proteomes" id="UP000230802"/>
    </source>
</evidence>
<protein>
    <recommendedName>
        <fullName evidence="2">LTD domain-containing protein</fullName>
    </recommendedName>
</protein>
<reference evidence="3 4" key="1">
    <citation type="submission" date="2017-09" db="EMBL/GenBank/DDBJ databases">
        <title>Depth-based differentiation of microbial function through sediment-hosted aquifers and enrichment of novel symbionts in the deep terrestrial subsurface.</title>
        <authorList>
            <person name="Probst A.J."/>
            <person name="Ladd B."/>
            <person name="Jarett J.K."/>
            <person name="Geller-Mcgrath D.E."/>
            <person name="Sieber C.M."/>
            <person name="Emerson J.B."/>
            <person name="Anantharaman K."/>
            <person name="Thomas B.C."/>
            <person name="Malmstrom R."/>
            <person name="Stieglmeier M."/>
            <person name="Klingl A."/>
            <person name="Woyke T."/>
            <person name="Ryan C.M."/>
            <person name="Banfield J.F."/>
        </authorList>
    </citation>
    <scope>NUCLEOTIDE SEQUENCE [LARGE SCALE GENOMIC DNA]</scope>
    <source>
        <strain evidence="3">CG22_combo_CG10-13_8_21_14_all_33_16</strain>
    </source>
</reference>
<feature type="domain" description="LTD" evidence="2">
    <location>
        <begin position="14"/>
        <end position="105"/>
    </location>
</feature>
<sequence>TKTLPIPTPTLVINKIYLSEIMANPNTGENEWVELYNDNDYFVTLDNWMIDDQTGGGATPFYFSLTIPAFSYNSVNLSKTMFNNDEDQVNLYNSNNILQDSFEYQKSKKNITLGRTNWEDDDFCEQNPSKNLPNNSCLINTSTQNPTPILTLVPTMKIIKKITNIVISPKPQTSYSIQNKNVSSSYFPNQTFPLSINDKTNYESNVLGLTSDFSTQIRHLSIINYLSFLSMSYSFLTIGGILAKIKRWS</sequence>
<gene>
    <name evidence="3" type="ORF">COW96_02080</name>
</gene>
<feature type="transmembrane region" description="Helical" evidence="1">
    <location>
        <begin position="222"/>
        <end position="243"/>
    </location>
</feature>
<dbReference type="EMBL" id="PCTD01000086">
    <property type="protein sequence ID" value="PIP64515.1"/>
    <property type="molecule type" value="Genomic_DNA"/>
</dbReference>
<accession>A0A2H0C3L7</accession>
<comment type="caution">
    <text evidence="3">The sequence shown here is derived from an EMBL/GenBank/DDBJ whole genome shotgun (WGS) entry which is preliminary data.</text>
</comment>
<keyword evidence="1" id="KW-1133">Transmembrane helix</keyword>